<proteinExistence type="predicted"/>
<dbReference type="GO" id="GO:0120549">
    <property type="term" value="F:limit dextrin alpha-1,6-maltotetraose-hydrolase activity"/>
    <property type="evidence" value="ECO:0007669"/>
    <property type="project" value="UniProtKB-EC"/>
</dbReference>
<keyword evidence="1" id="KW-0378">Hydrolase</keyword>
<dbReference type="EC" id="3.2.1.196" evidence="1"/>
<evidence type="ECO:0000313" key="1">
    <source>
        <dbReference type="EMBL" id="CAA9318606.1"/>
    </source>
</evidence>
<reference evidence="1" key="1">
    <citation type="submission" date="2020-02" db="EMBL/GenBank/DDBJ databases">
        <authorList>
            <person name="Meier V. D."/>
        </authorList>
    </citation>
    <scope>NUCLEOTIDE SEQUENCE</scope>
    <source>
        <strain evidence="1">AVDCRST_MAG40</strain>
    </source>
</reference>
<sequence length="33" mass="3505">MPPIPDRLLPGRPDPLGANWDGLGVNFAVFSAN</sequence>
<name>A0A6J4KZD5_9BACT</name>
<dbReference type="AlphaFoldDB" id="A0A6J4KZD5"/>
<dbReference type="InterPro" id="IPR013783">
    <property type="entry name" value="Ig-like_fold"/>
</dbReference>
<accession>A0A6J4KZD5</accession>
<dbReference type="EMBL" id="CADCTX010000422">
    <property type="protein sequence ID" value="CAA9318606.1"/>
    <property type="molecule type" value="Genomic_DNA"/>
</dbReference>
<keyword evidence="1" id="KW-0326">Glycosidase</keyword>
<organism evidence="1">
    <name type="scientific">uncultured Gemmatimonadaceae bacterium</name>
    <dbReference type="NCBI Taxonomy" id="246130"/>
    <lineage>
        <taxon>Bacteria</taxon>
        <taxon>Pseudomonadati</taxon>
        <taxon>Gemmatimonadota</taxon>
        <taxon>Gemmatimonadia</taxon>
        <taxon>Gemmatimonadales</taxon>
        <taxon>Gemmatimonadaceae</taxon>
        <taxon>environmental samples</taxon>
    </lineage>
</organism>
<feature type="non-terminal residue" evidence="1">
    <location>
        <position position="33"/>
    </location>
</feature>
<gene>
    <name evidence="1" type="ORF">AVDCRST_MAG40-1352</name>
</gene>
<protein>
    <submittedName>
        <fullName evidence="1">Limit dextrin alpha-1,6-maltotetraose-hydrolase</fullName>
        <ecNumber evidence="1">3.2.1.196</ecNumber>
    </submittedName>
</protein>
<dbReference type="Gene3D" id="2.60.40.10">
    <property type="entry name" value="Immunoglobulins"/>
    <property type="match status" value="1"/>
</dbReference>